<accession>A0A9D1LNG7</accession>
<dbReference type="GO" id="GO:0005525">
    <property type="term" value="F:GTP binding"/>
    <property type="evidence" value="ECO:0007669"/>
    <property type="project" value="UniProtKB-KW"/>
</dbReference>
<dbReference type="PANTHER" id="PTHR30134">
    <property type="entry name" value="HYDROGENASE PROTEIN ASSEMBLY PROTEIN, NICKEL CHAPERONE"/>
    <property type="match status" value="1"/>
</dbReference>
<evidence type="ECO:0000256" key="7">
    <source>
        <dbReference type="ARBA" id="ARBA00023134"/>
    </source>
</evidence>
<dbReference type="Proteomes" id="UP000824070">
    <property type="component" value="Unassembled WGS sequence"/>
</dbReference>
<gene>
    <name evidence="9" type="primary">hypB</name>
    <name evidence="9" type="ORF">IAC52_02405</name>
</gene>
<dbReference type="GO" id="GO:0016151">
    <property type="term" value="F:nickel cation binding"/>
    <property type="evidence" value="ECO:0007669"/>
    <property type="project" value="InterPro"/>
</dbReference>
<name>A0A9D1LNG7_9FIRM</name>
<evidence type="ECO:0000256" key="3">
    <source>
        <dbReference type="ARBA" id="ARBA00022723"/>
    </source>
</evidence>
<dbReference type="PANTHER" id="PTHR30134:SF2">
    <property type="entry name" value="HYDROGENASE MATURATION FACTOR HYPB"/>
    <property type="match status" value="1"/>
</dbReference>
<evidence type="ECO:0000256" key="4">
    <source>
        <dbReference type="ARBA" id="ARBA00022741"/>
    </source>
</evidence>
<dbReference type="InterPro" id="IPR004392">
    <property type="entry name" value="Hyd_mat_HypB"/>
</dbReference>
<dbReference type="PIRSF" id="PIRSF005624">
    <property type="entry name" value="Ni-bind_GTPase"/>
    <property type="match status" value="1"/>
</dbReference>
<reference evidence="9" key="1">
    <citation type="submission" date="2020-10" db="EMBL/GenBank/DDBJ databases">
        <authorList>
            <person name="Gilroy R."/>
        </authorList>
    </citation>
    <scope>NUCLEOTIDE SEQUENCE</scope>
    <source>
        <strain evidence="9">ChiGjej1B1-22543</strain>
    </source>
</reference>
<keyword evidence="4" id="KW-0547">Nucleotide-binding</keyword>
<dbReference type="Gene3D" id="3.40.50.300">
    <property type="entry name" value="P-loop containing nucleotide triphosphate hydrolases"/>
    <property type="match status" value="1"/>
</dbReference>
<dbReference type="AlphaFoldDB" id="A0A9D1LNG7"/>
<comment type="similarity">
    <text evidence="1">Belongs to the SIMIBI class G3E GTPase family. HypB/HupM subfamily.</text>
</comment>
<keyword evidence="3" id="KW-0479">Metal-binding</keyword>
<sequence>MGDLKVIRVKQSILSNNDNRANDLRAELKKKGIFLINVMSSPGSGKTTLLVNLINRLKDKLKIGVMEADIDADVDANTVSKQTGVKTIQLNTSGECHLDAKMTSDGIDGLQPDGLELLFLENIGNLVCPAEFDTGANFNLVILSIPEGDDKPIKYPLMFTVGNAFVFTKIDALPLFTFDFEKAEEAILRHNKGAVFFPVSAKTNEGMEALADYVYKLVKDYQAK</sequence>
<dbReference type="NCBIfam" id="TIGR00073">
    <property type="entry name" value="hypB"/>
    <property type="match status" value="1"/>
</dbReference>
<evidence type="ECO:0000256" key="5">
    <source>
        <dbReference type="ARBA" id="ARBA00022801"/>
    </source>
</evidence>
<dbReference type="GO" id="GO:0051604">
    <property type="term" value="P:protein maturation"/>
    <property type="evidence" value="ECO:0007669"/>
    <property type="project" value="InterPro"/>
</dbReference>
<evidence type="ECO:0000256" key="1">
    <source>
        <dbReference type="ARBA" id="ARBA00006211"/>
    </source>
</evidence>
<dbReference type="InterPro" id="IPR003495">
    <property type="entry name" value="CobW/HypB/UreG_nucleotide-bd"/>
</dbReference>
<keyword evidence="7" id="KW-0342">GTP-binding</keyword>
<dbReference type="GO" id="GO:0008270">
    <property type="term" value="F:zinc ion binding"/>
    <property type="evidence" value="ECO:0007669"/>
    <property type="project" value="TreeGrafter"/>
</dbReference>
<dbReference type="GO" id="GO:0003924">
    <property type="term" value="F:GTPase activity"/>
    <property type="evidence" value="ECO:0007669"/>
    <property type="project" value="InterPro"/>
</dbReference>
<evidence type="ECO:0000256" key="6">
    <source>
        <dbReference type="ARBA" id="ARBA00022833"/>
    </source>
</evidence>
<dbReference type="EMBL" id="DVMV01000015">
    <property type="protein sequence ID" value="HIU45130.1"/>
    <property type="molecule type" value="Genomic_DNA"/>
</dbReference>
<evidence type="ECO:0000259" key="8">
    <source>
        <dbReference type="Pfam" id="PF02492"/>
    </source>
</evidence>
<dbReference type="SUPFAM" id="SSF52540">
    <property type="entry name" value="P-loop containing nucleoside triphosphate hydrolases"/>
    <property type="match status" value="1"/>
</dbReference>
<keyword evidence="5" id="KW-0378">Hydrolase</keyword>
<evidence type="ECO:0000313" key="10">
    <source>
        <dbReference type="Proteomes" id="UP000824070"/>
    </source>
</evidence>
<evidence type="ECO:0000313" key="9">
    <source>
        <dbReference type="EMBL" id="HIU45130.1"/>
    </source>
</evidence>
<evidence type="ECO:0000256" key="2">
    <source>
        <dbReference type="ARBA" id="ARBA00022596"/>
    </source>
</evidence>
<comment type="caution">
    <text evidence="9">The sequence shown here is derived from an EMBL/GenBank/DDBJ whole genome shotgun (WGS) entry which is preliminary data.</text>
</comment>
<proteinExistence type="inferred from homology"/>
<keyword evidence="2" id="KW-0533">Nickel</keyword>
<reference evidence="9" key="2">
    <citation type="journal article" date="2021" name="PeerJ">
        <title>Extensive microbial diversity within the chicken gut microbiome revealed by metagenomics and culture.</title>
        <authorList>
            <person name="Gilroy R."/>
            <person name="Ravi A."/>
            <person name="Getino M."/>
            <person name="Pursley I."/>
            <person name="Horton D.L."/>
            <person name="Alikhan N.F."/>
            <person name="Baker D."/>
            <person name="Gharbi K."/>
            <person name="Hall N."/>
            <person name="Watson M."/>
            <person name="Adriaenssens E.M."/>
            <person name="Foster-Nyarko E."/>
            <person name="Jarju S."/>
            <person name="Secka A."/>
            <person name="Antonio M."/>
            <person name="Oren A."/>
            <person name="Chaudhuri R.R."/>
            <person name="La Ragione R."/>
            <person name="Hildebrand F."/>
            <person name="Pallen M.J."/>
        </authorList>
    </citation>
    <scope>NUCLEOTIDE SEQUENCE</scope>
    <source>
        <strain evidence="9">ChiGjej1B1-22543</strain>
    </source>
</reference>
<dbReference type="InterPro" id="IPR027417">
    <property type="entry name" value="P-loop_NTPase"/>
</dbReference>
<keyword evidence="6" id="KW-0862">Zinc</keyword>
<feature type="domain" description="CobW/HypB/UreG nucleotide-binding" evidence="8">
    <location>
        <begin position="36"/>
        <end position="196"/>
    </location>
</feature>
<protein>
    <submittedName>
        <fullName evidence="9">Hydrogenase nickel incorporation protein HypB</fullName>
    </submittedName>
</protein>
<dbReference type="Pfam" id="PF02492">
    <property type="entry name" value="cobW"/>
    <property type="match status" value="1"/>
</dbReference>
<organism evidence="9 10">
    <name type="scientific">Candidatus Alloenteromonas pullicola</name>
    <dbReference type="NCBI Taxonomy" id="2840784"/>
    <lineage>
        <taxon>Bacteria</taxon>
        <taxon>Bacillati</taxon>
        <taxon>Bacillota</taxon>
        <taxon>Bacillota incertae sedis</taxon>
        <taxon>Candidatus Alloenteromonas</taxon>
    </lineage>
</organism>